<keyword evidence="3" id="KW-1185">Reference proteome</keyword>
<dbReference type="Proteomes" id="UP000799302">
    <property type="component" value="Unassembled WGS sequence"/>
</dbReference>
<dbReference type="AlphaFoldDB" id="A0A6A6U4Q1"/>
<organism evidence="2 3">
    <name type="scientific">Microthyrium microscopicum</name>
    <dbReference type="NCBI Taxonomy" id="703497"/>
    <lineage>
        <taxon>Eukaryota</taxon>
        <taxon>Fungi</taxon>
        <taxon>Dikarya</taxon>
        <taxon>Ascomycota</taxon>
        <taxon>Pezizomycotina</taxon>
        <taxon>Dothideomycetes</taxon>
        <taxon>Dothideomycetes incertae sedis</taxon>
        <taxon>Microthyriales</taxon>
        <taxon>Microthyriaceae</taxon>
        <taxon>Microthyrium</taxon>
    </lineage>
</organism>
<evidence type="ECO:0000313" key="3">
    <source>
        <dbReference type="Proteomes" id="UP000799302"/>
    </source>
</evidence>
<sequence length="367" mass="41562">MERTLDEAYYPGLGREILKLRNKDQVVTRSVKSQMLRERGQETIKLSPIVLVPQLWLWRLDDIVVSAFPERENISLWHTEAPRSLYMNPVVETVSPDLQLGLIIAYHVEEFANGYQNLNVTFPPVLNIFETEVVSILSEVDNYMRVSKSSLPNIEVESGFMHDISDIRDELAMIQDVLSQQEDVLADLVDDADPTRNITSEEMFCKLMADGNVDKEHSPSSAQFDQEAALWERVHHAQKSLVQYRKRIEKIDRDAERLQQLVQSKLDLKRTFASMQQAETSIQEARDSKLLSLVVIGFTIVTIIFTPLSFMVGLFALDIDQLSGLKRSDEGGTDVYSGSTLAGIFSKLEHLTLSTNATLILTVSQSE</sequence>
<name>A0A6A6U4Q1_9PEZI</name>
<keyword evidence="1" id="KW-0812">Transmembrane</keyword>
<proteinExistence type="predicted"/>
<dbReference type="InterPro" id="IPR050829">
    <property type="entry name" value="CorA_MIT"/>
</dbReference>
<reference evidence="2" key="1">
    <citation type="journal article" date="2020" name="Stud. Mycol.">
        <title>101 Dothideomycetes genomes: a test case for predicting lifestyles and emergence of pathogens.</title>
        <authorList>
            <person name="Haridas S."/>
            <person name="Albert R."/>
            <person name="Binder M."/>
            <person name="Bloem J."/>
            <person name="Labutti K."/>
            <person name="Salamov A."/>
            <person name="Andreopoulos B."/>
            <person name="Baker S."/>
            <person name="Barry K."/>
            <person name="Bills G."/>
            <person name="Bluhm B."/>
            <person name="Cannon C."/>
            <person name="Castanera R."/>
            <person name="Culley D."/>
            <person name="Daum C."/>
            <person name="Ezra D."/>
            <person name="Gonzalez J."/>
            <person name="Henrissat B."/>
            <person name="Kuo A."/>
            <person name="Liang C."/>
            <person name="Lipzen A."/>
            <person name="Lutzoni F."/>
            <person name="Magnuson J."/>
            <person name="Mondo S."/>
            <person name="Nolan M."/>
            <person name="Ohm R."/>
            <person name="Pangilinan J."/>
            <person name="Park H.-J."/>
            <person name="Ramirez L."/>
            <person name="Alfaro M."/>
            <person name="Sun H."/>
            <person name="Tritt A."/>
            <person name="Yoshinaga Y."/>
            <person name="Zwiers L.-H."/>
            <person name="Turgeon B."/>
            <person name="Goodwin S."/>
            <person name="Spatafora J."/>
            <person name="Crous P."/>
            <person name="Grigoriev I."/>
        </authorList>
    </citation>
    <scope>NUCLEOTIDE SEQUENCE</scope>
    <source>
        <strain evidence="2">CBS 115976</strain>
    </source>
</reference>
<protein>
    <submittedName>
        <fullName evidence="2">Uncharacterized protein</fullName>
    </submittedName>
</protein>
<evidence type="ECO:0000313" key="2">
    <source>
        <dbReference type="EMBL" id="KAF2666108.1"/>
    </source>
</evidence>
<dbReference type="PANTHER" id="PTHR47685">
    <property type="entry name" value="MAGNESIUM TRANSPORT PROTEIN CORA"/>
    <property type="match status" value="1"/>
</dbReference>
<feature type="transmembrane region" description="Helical" evidence="1">
    <location>
        <begin position="290"/>
        <end position="317"/>
    </location>
</feature>
<accession>A0A6A6U4Q1</accession>
<keyword evidence="1" id="KW-1133">Transmembrane helix</keyword>
<dbReference type="EMBL" id="MU004239">
    <property type="protein sequence ID" value="KAF2666108.1"/>
    <property type="molecule type" value="Genomic_DNA"/>
</dbReference>
<dbReference type="SUPFAM" id="SSF111474">
    <property type="entry name" value="Coronavirus S2 glycoprotein"/>
    <property type="match status" value="1"/>
</dbReference>
<dbReference type="PANTHER" id="PTHR47685:SF1">
    <property type="entry name" value="MAGNESIUM TRANSPORT PROTEIN CORA"/>
    <property type="match status" value="1"/>
</dbReference>
<dbReference type="OrthoDB" id="341259at2759"/>
<evidence type="ECO:0000256" key="1">
    <source>
        <dbReference type="SAM" id="Phobius"/>
    </source>
</evidence>
<dbReference type="InterPro" id="IPR043473">
    <property type="entry name" value="S2_sf_CoV"/>
</dbReference>
<gene>
    <name evidence="2" type="ORF">BT63DRAFT_427903</name>
</gene>
<keyword evidence="1" id="KW-0472">Membrane</keyword>